<organism evidence="1 2">
    <name type="scientific">Strigamia maritima</name>
    <name type="common">European centipede</name>
    <name type="synonym">Geophilus maritimus</name>
    <dbReference type="NCBI Taxonomy" id="126957"/>
    <lineage>
        <taxon>Eukaryota</taxon>
        <taxon>Metazoa</taxon>
        <taxon>Ecdysozoa</taxon>
        <taxon>Arthropoda</taxon>
        <taxon>Myriapoda</taxon>
        <taxon>Chilopoda</taxon>
        <taxon>Pleurostigmophora</taxon>
        <taxon>Geophilomorpha</taxon>
        <taxon>Linotaeniidae</taxon>
        <taxon>Strigamia</taxon>
    </lineage>
</organism>
<accession>T1JDW4</accession>
<dbReference type="AlphaFoldDB" id="T1JDW4"/>
<reference evidence="1" key="2">
    <citation type="submission" date="2015-02" db="UniProtKB">
        <authorList>
            <consortium name="EnsemblMetazoa"/>
        </authorList>
    </citation>
    <scope>IDENTIFICATION</scope>
</reference>
<reference evidence="2" key="1">
    <citation type="submission" date="2011-05" db="EMBL/GenBank/DDBJ databases">
        <authorList>
            <person name="Richards S.R."/>
            <person name="Qu J."/>
            <person name="Jiang H."/>
            <person name="Jhangiani S.N."/>
            <person name="Agravi P."/>
            <person name="Goodspeed R."/>
            <person name="Gross S."/>
            <person name="Mandapat C."/>
            <person name="Jackson L."/>
            <person name="Mathew T."/>
            <person name="Pu L."/>
            <person name="Thornton R."/>
            <person name="Saada N."/>
            <person name="Wilczek-Boney K.B."/>
            <person name="Lee S."/>
            <person name="Kovar C."/>
            <person name="Wu Y."/>
            <person name="Scherer S.E."/>
            <person name="Worley K.C."/>
            <person name="Muzny D.M."/>
            <person name="Gibbs R."/>
        </authorList>
    </citation>
    <scope>NUCLEOTIDE SEQUENCE</scope>
    <source>
        <strain evidence="2">Brora</strain>
    </source>
</reference>
<keyword evidence="2" id="KW-1185">Reference proteome</keyword>
<protein>
    <submittedName>
        <fullName evidence="1">Uncharacterized protein</fullName>
    </submittedName>
</protein>
<dbReference type="HOGENOM" id="CLU_3427002_0_0_1"/>
<sequence length="21" mass="2628">MFLCLLWSNLRQRQLADYILM</sequence>
<dbReference type="EMBL" id="JH432114">
    <property type="status" value="NOT_ANNOTATED_CDS"/>
    <property type="molecule type" value="Genomic_DNA"/>
</dbReference>
<evidence type="ECO:0000313" key="2">
    <source>
        <dbReference type="Proteomes" id="UP000014500"/>
    </source>
</evidence>
<proteinExistence type="predicted"/>
<evidence type="ECO:0000313" key="1">
    <source>
        <dbReference type="EnsemblMetazoa" id="SMAR011999-PA"/>
    </source>
</evidence>
<name>T1JDW4_STRMM</name>
<dbReference type="Proteomes" id="UP000014500">
    <property type="component" value="Unassembled WGS sequence"/>
</dbReference>
<dbReference type="EnsemblMetazoa" id="SMAR011999-RA">
    <property type="protein sequence ID" value="SMAR011999-PA"/>
    <property type="gene ID" value="SMAR011999"/>
</dbReference>